<dbReference type="AlphaFoldDB" id="A0AAV9BNF4"/>
<dbReference type="GO" id="GO:0003676">
    <property type="term" value="F:nucleic acid binding"/>
    <property type="evidence" value="ECO:0007669"/>
    <property type="project" value="InterPro"/>
</dbReference>
<evidence type="ECO:0000313" key="5">
    <source>
        <dbReference type="Proteomes" id="UP001179952"/>
    </source>
</evidence>
<dbReference type="CDD" id="cd06141">
    <property type="entry name" value="WRN_exo"/>
    <property type="match status" value="1"/>
</dbReference>
<dbReference type="GO" id="GO:0005737">
    <property type="term" value="C:cytoplasm"/>
    <property type="evidence" value="ECO:0007669"/>
    <property type="project" value="TreeGrafter"/>
</dbReference>
<dbReference type="InterPro" id="IPR036397">
    <property type="entry name" value="RNaseH_sf"/>
</dbReference>
<dbReference type="Proteomes" id="UP001179952">
    <property type="component" value="Unassembled WGS sequence"/>
</dbReference>
<evidence type="ECO:0000256" key="2">
    <source>
        <dbReference type="ARBA" id="ARBA00022801"/>
    </source>
</evidence>
<feature type="domain" description="3'-5' exonuclease" evidence="3">
    <location>
        <begin position="22"/>
        <end position="192"/>
    </location>
</feature>
<comment type="caution">
    <text evidence="4">The sequence shown here is derived from an EMBL/GenBank/DDBJ whole genome shotgun (WGS) entry which is preliminary data.</text>
</comment>
<evidence type="ECO:0000313" key="4">
    <source>
        <dbReference type="EMBL" id="KAK1278278.1"/>
    </source>
</evidence>
<dbReference type="PANTHER" id="PTHR13620">
    <property type="entry name" value="3-5 EXONUCLEASE"/>
    <property type="match status" value="1"/>
</dbReference>
<proteinExistence type="predicted"/>
<reference evidence="4" key="2">
    <citation type="submission" date="2023-06" db="EMBL/GenBank/DDBJ databases">
        <authorList>
            <person name="Ma L."/>
            <person name="Liu K.-W."/>
            <person name="Li Z."/>
            <person name="Hsiao Y.-Y."/>
            <person name="Qi Y."/>
            <person name="Fu T."/>
            <person name="Tang G."/>
            <person name="Zhang D."/>
            <person name="Sun W.-H."/>
            <person name="Liu D.-K."/>
            <person name="Li Y."/>
            <person name="Chen G.-Z."/>
            <person name="Liu X.-D."/>
            <person name="Liao X.-Y."/>
            <person name="Jiang Y.-T."/>
            <person name="Yu X."/>
            <person name="Hao Y."/>
            <person name="Huang J."/>
            <person name="Zhao X.-W."/>
            <person name="Ke S."/>
            <person name="Chen Y.-Y."/>
            <person name="Wu W.-L."/>
            <person name="Hsu J.-L."/>
            <person name="Lin Y.-F."/>
            <person name="Huang M.-D."/>
            <person name="Li C.-Y."/>
            <person name="Huang L."/>
            <person name="Wang Z.-W."/>
            <person name="Zhao X."/>
            <person name="Zhong W.-Y."/>
            <person name="Peng D.-H."/>
            <person name="Ahmad S."/>
            <person name="Lan S."/>
            <person name="Zhang J.-S."/>
            <person name="Tsai W.-C."/>
            <person name="Van De Peer Y."/>
            <person name="Liu Z.-J."/>
        </authorList>
    </citation>
    <scope>NUCLEOTIDE SEQUENCE</scope>
    <source>
        <strain evidence="4">SCP</strain>
        <tissue evidence="4">Leaves</tissue>
    </source>
</reference>
<dbReference type="SUPFAM" id="SSF53098">
    <property type="entry name" value="Ribonuclease H-like"/>
    <property type="match status" value="1"/>
</dbReference>
<keyword evidence="5" id="KW-1185">Reference proteome</keyword>
<evidence type="ECO:0000259" key="3">
    <source>
        <dbReference type="Pfam" id="PF01612"/>
    </source>
</evidence>
<protein>
    <recommendedName>
        <fullName evidence="3">3'-5' exonuclease domain-containing protein</fullName>
    </recommendedName>
</protein>
<dbReference type="GO" id="GO:0005634">
    <property type="term" value="C:nucleus"/>
    <property type="evidence" value="ECO:0007669"/>
    <property type="project" value="TreeGrafter"/>
</dbReference>
<keyword evidence="2" id="KW-0378">Hydrolase</keyword>
<dbReference type="InterPro" id="IPR051132">
    <property type="entry name" value="3-5_Exonuclease_domain"/>
</dbReference>
<dbReference type="FunFam" id="3.30.420.10:FF:000054">
    <property type="entry name" value="Werner Syndrome-like exonuclease"/>
    <property type="match status" value="1"/>
</dbReference>
<dbReference type="GO" id="GO:0008408">
    <property type="term" value="F:3'-5' exonuclease activity"/>
    <property type="evidence" value="ECO:0007669"/>
    <property type="project" value="InterPro"/>
</dbReference>
<reference evidence="4" key="1">
    <citation type="journal article" date="2023" name="Nat. Commun.">
        <title>Diploid and tetraploid genomes of Acorus and the evolution of monocots.</title>
        <authorList>
            <person name="Ma L."/>
            <person name="Liu K.W."/>
            <person name="Li Z."/>
            <person name="Hsiao Y.Y."/>
            <person name="Qi Y."/>
            <person name="Fu T."/>
            <person name="Tang G.D."/>
            <person name="Zhang D."/>
            <person name="Sun W.H."/>
            <person name="Liu D.K."/>
            <person name="Li Y."/>
            <person name="Chen G.Z."/>
            <person name="Liu X.D."/>
            <person name="Liao X.Y."/>
            <person name="Jiang Y.T."/>
            <person name="Yu X."/>
            <person name="Hao Y."/>
            <person name="Huang J."/>
            <person name="Zhao X.W."/>
            <person name="Ke S."/>
            <person name="Chen Y.Y."/>
            <person name="Wu W.L."/>
            <person name="Hsu J.L."/>
            <person name="Lin Y.F."/>
            <person name="Huang M.D."/>
            <person name="Li C.Y."/>
            <person name="Huang L."/>
            <person name="Wang Z.W."/>
            <person name="Zhao X."/>
            <person name="Zhong W.Y."/>
            <person name="Peng D.H."/>
            <person name="Ahmad S."/>
            <person name="Lan S."/>
            <person name="Zhang J.S."/>
            <person name="Tsai W.C."/>
            <person name="Van de Peer Y."/>
            <person name="Liu Z.J."/>
        </authorList>
    </citation>
    <scope>NUCLEOTIDE SEQUENCE</scope>
    <source>
        <strain evidence="4">SCP</strain>
    </source>
</reference>
<name>A0AAV9BNF4_ACOGR</name>
<gene>
    <name evidence="4" type="ORF">QJS04_geneDACA015886</name>
</gene>
<sequence>MNTTRFIVNFAGEAIQTIVADKASAADEWVREILSSHATSRRIIVGLDCEWRPTFIPNTSNRCATMQLCVGNRCLIVQLFYIDAIPSSLKDFVRAPNVTFVGVGVGNDVQKLRTEYDLSCLHWEDIEPLAMRYRNWSFFGLARPGLKVFAREIVGLRMEKLKHVTQSDWQARELSEAQIRYACIDAYASYKLGVELLG</sequence>
<keyword evidence="1" id="KW-0540">Nuclease</keyword>
<dbReference type="PANTHER" id="PTHR13620:SF121">
    <property type="entry name" value="EMB|CAB82946.1-RELATED"/>
    <property type="match status" value="1"/>
</dbReference>
<accession>A0AAV9BNF4</accession>
<dbReference type="EMBL" id="JAUJYN010000002">
    <property type="protein sequence ID" value="KAK1278278.1"/>
    <property type="molecule type" value="Genomic_DNA"/>
</dbReference>
<dbReference type="InterPro" id="IPR002562">
    <property type="entry name" value="3'-5'_exonuclease_dom"/>
</dbReference>
<dbReference type="Gene3D" id="3.30.420.10">
    <property type="entry name" value="Ribonuclease H-like superfamily/Ribonuclease H"/>
    <property type="match status" value="1"/>
</dbReference>
<dbReference type="InterPro" id="IPR012337">
    <property type="entry name" value="RNaseH-like_sf"/>
</dbReference>
<dbReference type="Pfam" id="PF01612">
    <property type="entry name" value="DNA_pol_A_exo1"/>
    <property type="match status" value="1"/>
</dbReference>
<organism evidence="4 5">
    <name type="scientific">Acorus gramineus</name>
    <name type="common">Dwarf sweet flag</name>
    <dbReference type="NCBI Taxonomy" id="55184"/>
    <lineage>
        <taxon>Eukaryota</taxon>
        <taxon>Viridiplantae</taxon>
        <taxon>Streptophyta</taxon>
        <taxon>Embryophyta</taxon>
        <taxon>Tracheophyta</taxon>
        <taxon>Spermatophyta</taxon>
        <taxon>Magnoliopsida</taxon>
        <taxon>Liliopsida</taxon>
        <taxon>Acoraceae</taxon>
        <taxon>Acorus</taxon>
    </lineage>
</organism>
<dbReference type="GO" id="GO:0006139">
    <property type="term" value="P:nucleobase-containing compound metabolic process"/>
    <property type="evidence" value="ECO:0007669"/>
    <property type="project" value="InterPro"/>
</dbReference>
<evidence type="ECO:0000256" key="1">
    <source>
        <dbReference type="ARBA" id="ARBA00022722"/>
    </source>
</evidence>